<dbReference type="OrthoDB" id="3543857at2759"/>
<feature type="compositionally biased region" description="Gly residues" evidence="2">
    <location>
        <begin position="167"/>
        <end position="181"/>
    </location>
</feature>
<sequence>MASSRPPRPRPPKRRIIIELPSRPADYVPNSGPLLRLPFLQPPADSTAYIDDRILLPPAGLAAADGRPLPKRMKYIVGWWDLPAARLLVPAMDVLDYVSPHALEEWEYKMELELDVERARLAAERQALKAAQAGAAGEPSEKEKKRPARPPMHHTTIEAAVVAETEGGSGGEQGRLHGGAMGSLSTPRKRKRKEFLESGSSEESPSEQLLLDVARAKRARELDVAVPHPLRPVPVAPMAPVAPMVLDDGARLHTANNQLLKRPTVAPAMTMPLVSAAAATKSRPASPAVRLPLAKARERDIARPSTSEQGKLSMRDPARQSTSESVKPPKRDLVNPAKQSMRDPAKQAMRDPARLSTGESANLSIRNPAKPSTHTKQHSSRPMTEYFSAVPKHPVPPQPSAQRPSKRPSETHAEKSHPRPHAQPKYRPHVAQKKKPSRSHARSRSPDRSKGKQPALPIFSDSDSDEPDWAVECLEDMELYDVEGRGLIRYFKVRWEGDWPPDQKSTWEPEENIPDHLVREFCRTAAEQKRKAASSSEPRHGSKAEEDMARLPPLRPTNMARSQGVGKKEEEEEEDRPSSANSGMFVYSSDDGMDKHVWDAPNSQGARPNLNLVYPAPML</sequence>
<feature type="compositionally biased region" description="Basic and acidic residues" evidence="2">
    <location>
        <begin position="537"/>
        <end position="549"/>
    </location>
</feature>
<dbReference type="InterPro" id="IPR016197">
    <property type="entry name" value="Chromo-like_dom_sf"/>
</dbReference>
<dbReference type="Proteomes" id="UP000323067">
    <property type="component" value="Chromosome vi"/>
</dbReference>
<protein>
    <submittedName>
        <fullName evidence="4">Chromo domain</fullName>
    </submittedName>
</protein>
<evidence type="ECO:0000256" key="1">
    <source>
        <dbReference type="ARBA" id="ARBA00011353"/>
    </source>
</evidence>
<organism evidence="4 5">
    <name type="scientific">Cordyceps militaris</name>
    <name type="common">Caterpillar fungus</name>
    <name type="synonym">Clavaria militaris</name>
    <dbReference type="NCBI Taxonomy" id="73501"/>
    <lineage>
        <taxon>Eukaryota</taxon>
        <taxon>Fungi</taxon>
        <taxon>Dikarya</taxon>
        <taxon>Ascomycota</taxon>
        <taxon>Pezizomycotina</taxon>
        <taxon>Sordariomycetes</taxon>
        <taxon>Hypocreomycetidae</taxon>
        <taxon>Hypocreales</taxon>
        <taxon>Cordycipitaceae</taxon>
        <taxon>Cordyceps</taxon>
    </lineage>
</organism>
<accession>A0A2H4S9L0</accession>
<evidence type="ECO:0000256" key="2">
    <source>
        <dbReference type="SAM" id="MobiDB-lite"/>
    </source>
</evidence>
<feature type="region of interest" description="Disordered" evidence="2">
    <location>
        <begin position="525"/>
        <end position="619"/>
    </location>
</feature>
<dbReference type="InterPro" id="IPR023780">
    <property type="entry name" value="Chromo_domain"/>
</dbReference>
<dbReference type="VEuPathDB" id="FungiDB:A9K55_005445"/>
<dbReference type="Pfam" id="PF00385">
    <property type="entry name" value="Chromo"/>
    <property type="match status" value="1"/>
</dbReference>
<feature type="region of interest" description="Disordered" evidence="2">
    <location>
        <begin position="277"/>
        <end position="467"/>
    </location>
</feature>
<gene>
    <name evidence="4" type="ORF">A9K55_005445</name>
</gene>
<dbReference type="VEuPathDB" id="FungiDB:CCM_03547"/>
<dbReference type="CDD" id="cd00024">
    <property type="entry name" value="CD_CSD"/>
    <property type="match status" value="1"/>
</dbReference>
<evidence type="ECO:0000259" key="3">
    <source>
        <dbReference type="Pfam" id="PF00385"/>
    </source>
</evidence>
<feature type="compositionally biased region" description="Polar residues" evidence="2">
    <location>
        <begin position="357"/>
        <end position="372"/>
    </location>
</feature>
<dbReference type="Gene3D" id="2.40.50.40">
    <property type="match status" value="1"/>
</dbReference>
<feature type="region of interest" description="Disordered" evidence="2">
    <location>
        <begin position="130"/>
        <end position="153"/>
    </location>
</feature>
<evidence type="ECO:0000313" key="5">
    <source>
        <dbReference type="Proteomes" id="UP000323067"/>
    </source>
</evidence>
<feature type="compositionally biased region" description="Basic and acidic residues" evidence="2">
    <location>
        <begin position="340"/>
        <end position="353"/>
    </location>
</feature>
<feature type="compositionally biased region" description="Low complexity" evidence="2">
    <location>
        <begin position="197"/>
        <end position="208"/>
    </location>
</feature>
<name>A0A2H4S9L0_CORMI</name>
<feature type="compositionally biased region" description="Basic residues" evidence="2">
    <location>
        <begin position="418"/>
        <end position="443"/>
    </location>
</feature>
<dbReference type="SUPFAM" id="SSF54160">
    <property type="entry name" value="Chromo domain-like"/>
    <property type="match status" value="1"/>
</dbReference>
<feature type="compositionally biased region" description="Basic and acidic residues" evidence="2">
    <location>
        <begin position="407"/>
        <end position="417"/>
    </location>
</feature>
<proteinExistence type="predicted"/>
<reference evidence="4 5" key="1">
    <citation type="journal article" date="2017" name="BMC Genomics">
        <title>Chromosome level assembly and secondary metabolite potential of the parasitic fungus Cordyceps militaris.</title>
        <authorList>
            <person name="Kramer G.J."/>
            <person name="Nodwell J.R."/>
        </authorList>
    </citation>
    <scope>NUCLEOTIDE SEQUENCE [LARGE SCALE GENOMIC DNA]</scope>
    <source>
        <strain evidence="4 5">ATCC 34164</strain>
    </source>
</reference>
<dbReference type="AlphaFoldDB" id="A0A2H4S9L0"/>
<evidence type="ECO:0000313" key="4">
    <source>
        <dbReference type="EMBL" id="ATY59801.1"/>
    </source>
</evidence>
<feature type="domain" description="Chromo" evidence="3">
    <location>
        <begin position="470"/>
        <end position="521"/>
    </location>
</feature>
<feature type="region of interest" description="Disordered" evidence="2">
    <location>
        <begin position="165"/>
        <end position="208"/>
    </location>
</feature>
<comment type="subunit">
    <text evidence="1">Component of the NuA4 histone acetyltransferase complex.</text>
</comment>
<dbReference type="EMBL" id="CP023323">
    <property type="protein sequence ID" value="ATY59801.1"/>
    <property type="molecule type" value="Genomic_DNA"/>
</dbReference>